<reference evidence="3 4" key="1">
    <citation type="journal article" date="2024" name="Plant J.">
        <title>Genome sequences and population genomics reveal climatic adaptation and genomic divergence between two closely related sweetgum species.</title>
        <authorList>
            <person name="Xu W.Q."/>
            <person name="Ren C.Q."/>
            <person name="Zhang X.Y."/>
            <person name="Comes H.P."/>
            <person name="Liu X.H."/>
            <person name="Li Y.G."/>
            <person name="Kettle C.J."/>
            <person name="Jalonen R."/>
            <person name="Gaisberger H."/>
            <person name="Ma Y.Z."/>
            <person name="Qiu Y.X."/>
        </authorList>
    </citation>
    <scope>NUCLEOTIDE SEQUENCE [LARGE SCALE GENOMIC DNA]</scope>
    <source>
        <strain evidence="3">Hangzhou</strain>
    </source>
</reference>
<evidence type="ECO:0000313" key="3">
    <source>
        <dbReference type="EMBL" id="KAK9276467.1"/>
    </source>
</evidence>
<evidence type="ECO:0000313" key="4">
    <source>
        <dbReference type="Proteomes" id="UP001415857"/>
    </source>
</evidence>
<evidence type="ECO:0000256" key="1">
    <source>
        <dbReference type="SAM" id="MobiDB-lite"/>
    </source>
</evidence>
<feature type="signal peptide" evidence="2">
    <location>
        <begin position="1"/>
        <end position="23"/>
    </location>
</feature>
<gene>
    <name evidence="3" type="ORF">L1049_006000</name>
</gene>
<accession>A0AAP0RGC5</accession>
<dbReference type="Proteomes" id="UP001415857">
    <property type="component" value="Unassembled WGS sequence"/>
</dbReference>
<protein>
    <submittedName>
        <fullName evidence="3">Uncharacterized protein</fullName>
    </submittedName>
</protein>
<organism evidence="3 4">
    <name type="scientific">Liquidambar formosana</name>
    <name type="common">Formosan gum</name>
    <dbReference type="NCBI Taxonomy" id="63359"/>
    <lineage>
        <taxon>Eukaryota</taxon>
        <taxon>Viridiplantae</taxon>
        <taxon>Streptophyta</taxon>
        <taxon>Embryophyta</taxon>
        <taxon>Tracheophyta</taxon>
        <taxon>Spermatophyta</taxon>
        <taxon>Magnoliopsida</taxon>
        <taxon>eudicotyledons</taxon>
        <taxon>Gunneridae</taxon>
        <taxon>Pentapetalae</taxon>
        <taxon>Saxifragales</taxon>
        <taxon>Altingiaceae</taxon>
        <taxon>Liquidambar</taxon>
    </lineage>
</organism>
<feature type="compositionally biased region" description="Basic and acidic residues" evidence="1">
    <location>
        <begin position="58"/>
        <end position="84"/>
    </location>
</feature>
<dbReference type="AlphaFoldDB" id="A0AAP0RGC5"/>
<name>A0AAP0RGC5_LIQFO</name>
<keyword evidence="4" id="KW-1185">Reference proteome</keyword>
<comment type="caution">
    <text evidence="3">The sequence shown here is derived from an EMBL/GenBank/DDBJ whole genome shotgun (WGS) entry which is preliminary data.</text>
</comment>
<dbReference type="EMBL" id="JBBPBK010000010">
    <property type="protein sequence ID" value="KAK9276467.1"/>
    <property type="molecule type" value="Genomic_DNA"/>
</dbReference>
<dbReference type="PANTHER" id="PTHR33474:SF2">
    <property type="entry name" value="TRANSMEMBRANE PROTEIN"/>
    <property type="match status" value="1"/>
</dbReference>
<proteinExistence type="predicted"/>
<keyword evidence="2" id="KW-0732">Signal</keyword>
<feature type="chain" id="PRO_5042856713" evidence="2">
    <location>
        <begin position="24"/>
        <end position="84"/>
    </location>
</feature>
<dbReference type="PANTHER" id="PTHR33474">
    <property type="entry name" value="TRANSMEMBRANE PROTEIN"/>
    <property type="match status" value="1"/>
</dbReference>
<evidence type="ECO:0000256" key="2">
    <source>
        <dbReference type="SAM" id="SignalP"/>
    </source>
</evidence>
<feature type="region of interest" description="Disordered" evidence="1">
    <location>
        <begin position="26"/>
        <end position="84"/>
    </location>
</feature>
<feature type="compositionally biased region" description="Basic and acidic residues" evidence="1">
    <location>
        <begin position="32"/>
        <end position="49"/>
    </location>
</feature>
<sequence>MAGKTLHLLVILLAFSHLLSLNAVPTSGTRNLLHDTRDIPASENNHETTEEFMEEEPFNGRRELGHDDYPGSGANDHHTPKPPV</sequence>